<dbReference type="AlphaFoldDB" id="A0A0F9L1N5"/>
<gene>
    <name evidence="2" type="ORF">LCGC14_1567980</name>
</gene>
<feature type="region of interest" description="Disordered" evidence="1">
    <location>
        <begin position="15"/>
        <end position="34"/>
    </location>
</feature>
<accession>A0A0F9L1N5</accession>
<name>A0A0F9L1N5_9ZZZZ</name>
<evidence type="ECO:0000256" key="1">
    <source>
        <dbReference type="SAM" id="MobiDB-lite"/>
    </source>
</evidence>
<reference evidence="2" key="1">
    <citation type="journal article" date="2015" name="Nature">
        <title>Complex archaea that bridge the gap between prokaryotes and eukaryotes.</title>
        <authorList>
            <person name="Spang A."/>
            <person name="Saw J.H."/>
            <person name="Jorgensen S.L."/>
            <person name="Zaremba-Niedzwiedzka K."/>
            <person name="Martijn J."/>
            <person name="Lind A.E."/>
            <person name="van Eijk R."/>
            <person name="Schleper C."/>
            <person name="Guy L."/>
            <person name="Ettema T.J."/>
        </authorList>
    </citation>
    <scope>NUCLEOTIDE SEQUENCE</scope>
</reference>
<dbReference type="EMBL" id="LAZR01012189">
    <property type="protein sequence ID" value="KKM28108.1"/>
    <property type="molecule type" value="Genomic_DNA"/>
</dbReference>
<evidence type="ECO:0000313" key="2">
    <source>
        <dbReference type="EMBL" id="KKM28108.1"/>
    </source>
</evidence>
<protein>
    <submittedName>
        <fullName evidence="2">Uncharacterized protein</fullName>
    </submittedName>
</protein>
<comment type="caution">
    <text evidence="2">The sequence shown here is derived from an EMBL/GenBank/DDBJ whole genome shotgun (WGS) entry which is preliminary data.</text>
</comment>
<organism evidence="2">
    <name type="scientific">marine sediment metagenome</name>
    <dbReference type="NCBI Taxonomy" id="412755"/>
    <lineage>
        <taxon>unclassified sequences</taxon>
        <taxon>metagenomes</taxon>
        <taxon>ecological metagenomes</taxon>
    </lineage>
</organism>
<sequence>MATKILSVTHFNEGLSSSEKEGPRGSFGFGRSLDIHSEPTTTKILPKTAKISGSVVDGLIKWFVKAGDGFIYGHDEAGAIYENDGGTITKKRTVSNSSGNGMAYFEQDDYLYYALDKVIGRYGPLASSPTFDDDFFSGDIYDKDQSNVATGDVTTLATSISEAADEIQTFTPKKDPQKSIEVNVDTIGSGDWTLTIHDERNNSVATKTVVNGSMSTGDFKFTFDSVWRTILAQTYHFHLTSTVGDGVVVSGTNSDLEDCDFTSYFQILVENSNYHPIIDFFETVIFGNEDYLGFWDGFTDPIDSNAIKLPRGFKCRALAKVGEYVVAGCWRDSSITDNESGLLVFWDGLSSDFNYSIEIPDGPVHALVANQGRLFFIAGAQASLLVEADGIQKVQTFPKITNQTSAEIGPGAMSSWQTLITFGAAFSTDSTTIEQGVYTFGQKDKNYGESLNYAFPISTGTRTGTALKIGAVLGQGATLHIGWKDGQSYGWDTVTSSANPFGTATWESLIFDDETPFKEKMARYMIIHHTSLASNETVQAGYQIDRSGSFTTETANSTSGSTKTRFDINKRFREIQFQMNLTATATTPTITSVTFEFDDLSKEERE</sequence>
<proteinExistence type="predicted"/>